<accession>A0ABZ0GS11</accession>
<reference evidence="2 3" key="1">
    <citation type="submission" date="2023-09" db="EMBL/GenBank/DDBJ databases">
        <authorList>
            <person name="Qi X."/>
        </authorList>
    </citation>
    <scope>NUCLEOTIDE SEQUENCE [LARGE SCALE GENOMIC DNA]</scope>
    <source>
        <strain evidence="2 3">S1-1</strain>
    </source>
</reference>
<keyword evidence="1" id="KW-0812">Transmembrane</keyword>
<keyword evidence="3" id="KW-1185">Reference proteome</keyword>
<evidence type="ECO:0000313" key="2">
    <source>
        <dbReference type="EMBL" id="WOH38485.1"/>
    </source>
</evidence>
<dbReference type="Proteomes" id="UP001301442">
    <property type="component" value="Chromosome"/>
</dbReference>
<feature type="transmembrane region" description="Helical" evidence="1">
    <location>
        <begin position="131"/>
        <end position="151"/>
    </location>
</feature>
<evidence type="ECO:0000313" key="3">
    <source>
        <dbReference type="Proteomes" id="UP001301442"/>
    </source>
</evidence>
<keyword evidence="1" id="KW-1133">Transmembrane helix</keyword>
<dbReference type="Pfam" id="PF03929">
    <property type="entry name" value="PepSY_TM"/>
    <property type="match status" value="1"/>
</dbReference>
<sequence length="356" mass="40643">MTKFLKLLHNWLGFIISLVMLIVLTTGIYLGSVDLIKRFDDKGQTYSSLTAEQKAQIAAHIITNYPTATAVKLPTATNPYVEAYSREKSVFLTTELTEINTQLNANNHVWRWLFFFHRNFQLGEAGMHANAISAVLATIIMFIGLYLWWLIKKGFRWKQTLPKNTKNSALIKSHIQLGLLFSIPLLVMAISGAYITYGFWGESTLDENKPTPVIAHANNWQAQILAAQKLWPKSKLVSISKPRTKEGDSYIYSLSFNDDTMFGLQQTDTIKIDLHNGQLQSAQTFKEKSLAYQLKYIARFLHDGARMPTWYLIMLIVSSIFGTAMNSFIIVTFIRKEIFVRINMKLTKKKITEAIK</sequence>
<feature type="transmembrane region" description="Helical" evidence="1">
    <location>
        <begin position="177"/>
        <end position="200"/>
    </location>
</feature>
<dbReference type="PANTHER" id="PTHR34219">
    <property type="entry name" value="IRON-REGULATED INNER MEMBRANE PROTEIN-RELATED"/>
    <property type="match status" value="1"/>
</dbReference>
<evidence type="ECO:0000256" key="1">
    <source>
        <dbReference type="SAM" id="Phobius"/>
    </source>
</evidence>
<proteinExistence type="predicted"/>
<name>A0ABZ0GS11_9GAMM</name>
<dbReference type="InterPro" id="IPR005625">
    <property type="entry name" value="PepSY-ass_TM"/>
</dbReference>
<dbReference type="EMBL" id="CP136600">
    <property type="protein sequence ID" value="WOH38485.1"/>
    <property type="molecule type" value="Genomic_DNA"/>
</dbReference>
<feature type="transmembrane region" description="Helical" evidence="1">
    <location>
        <begin position="12"/>
        <end position="31"/>
    </location>
</feature>
<keyword evidence="1" id="KW-0472">Membrane</keyword>
<dbReference type="RefSeq" id="WP_348397254.1">
    <property type="nucleotide sequence ID" value="NZ_CP136600.1"/>
</dbReference>
<protein>
    <submittedName>
        <fullName evidence="2">PepSY-associated TM helix domain-containing protein</fullName>
    </submittedName>
</protein>
<dbReference type="PANTHER" id="PTHR34219:SF6">
    <property type="entry name" value="BLR3280 PROTEIN"/>
    <property type="match status" value="1"/>
</dbReference>
<feature type="transmembrane region" description="Helical" evidence="1">
    <location>
        <begin position="310"/>
        <end position="334"/>
    </location>
</feature>
<gene>
    <name evidence="2" type="ORF">RI844_04475</name>
</gene>
<organism evidence="2 3">
    <name type="scientific">Thalassotalea fonticola</name>
    <dbReference type="NCBI Taxonomy" id="3065649"/>
    <lineage>
        <taxon>Bacteria</taxon>
        <taxon>Pseudomonadati</taxon>
        <taxon>Pseudomonadota</taxon>
        <taxon>Gammaproteobacteria</taxon>
        <taxon>Alteromonadales</taxon>
        <taxon>Colwelliaceae</taxon>
        <taxon>Thalassotalea</taxon>
    </lineage>
</organism>